<protein>
    <recommendedName>
        <fullName evidence="5">DUF3048 domain-containing protein</fullName>
    </recommendedName>
</protein>
<dbReference type="Proteomes" id="UP000184428">
    <property type="component" value="Unassembled WGS sequence"/>
</dbReference>
<dbReference type="Pfam" id="PF11258">
    <property type="entry name" value="DUF3048"/>
    <property type="match status" value="1"/>
</dbReference>
<feature type="domain" description="DUF3048" evidence="2">
    <location>
        <begin position="211"/>
        <end position="323"/>
    </location>
</feature>
<evidence type="ECO:0000313" key="4">
    <source>
        <dbReference type="Proteomes" id="UP000184428"/>
    </source>
</evidence>
<reference evidence="3 4" key="1">
    <citation type="submission" date="2016-12" db="EMBL/GenBank/DDBJ databases">
        <authorList>
            <person name="Song W.-J."/>
            <person name="Kurnit D.M."/>
        </authorList>
    </citation>
    <scope>NUCLEOTIDE SEQUENCE [LARGE SCALE GENOMIC DNA]</scope>
    <source>
        <strain evidence="3 4">DSM 43162</strain>
    </source>
</reference>
<dbReference type="InterPro" id="IPR021416">
    <property type="entry name" value="DUF3048_N"/>
</dbReference>
<evidence type="ECO:0000259" key="1">
    <source>
        <dbReference type="Pfam" id="PF11258"/>
    </source>
</evidence>
<dbReference type="SUPFAM" id="SSF159774">
    <property type="entry name" value="YerB-like"/>
    <property type="match status" value="1"/>
</dbReference>
<dbReference type="Gene3D" id="3.50.90.10">
    <property type="entry name" value="YerB-like"/>
    <property type="match status" value="1"/>
</dbReference>
<accession>A0A1M7TGJ5</accession>
<dbReference type="InterPro" id="IPR023158">
    <property type="entry name" value="YerB-like_sf"/>
</dbReference>
<sequence length="336" mass="34480">MVLVATGVVAWPTAEEHLSDLPFLDSVVAALTPSSAHAWPLTGVPADAIADRPALAVKIENSVDARPQTGLTAADVVWEQVVEGGITRFVAVYHSDLPPEIGPVRSIRPMDPAIAAPLAGLLAFSGGVPTYVTAAQDAGLQVVSQDSGADGFHRTTTRAAPHNVYAVPQTLVDQADAAHRASPGAQFDHSAAGERPTAVAAGQPTTTLELTLSGVSRPRWTWSAADGRWLRSEGSTPAVEADGRRIGATNVVVLRVDVVATEARDPAGNPVPETILTGTGRALVASGGYTVEATWSKPGTGDRVTLAGADGAPVTLAPGTTWVELVPNSDGAVDIA</sequence>
<organism evidence="3 4">
    <name type="scientific">Geodermatophilus obscurus</name>
    <dbReference type="NCBI Taxonomy" id="1861"/>
    <lineage>
        <taxon>Bacteria</taxon>
        <taxon>Bacillati</taxon>
        <taxon>Actinomycetota</taxon>
        <taxon>Actinomycetes</taxon>
        <taxon>Geodermatophilales</taxon>
        <taxon>Geodermatophilaceae</taxon>
        <taxon>Geodermatophilus</taxon>
    </lineage>
</organism>
<name>A0A1M7TGJ5_9ACTN</name>
<evidence type="ECO:0000259" key="2">
    <source>
        <dbReference type="Pfam" id="PF17479"/>
    </source>
</evidence>
<evidence type="ECO:0000313" key="3">
    <source>
        <dbReference type="EMBL" id="SHN69811.1"/>
    </source>
</evidence>
<dbReference type="Pfam" id="PF17479">
    <property type="entry name" value="DUF3048_C"/>
    <property type="match status" value="1"/>
</dbReference>
<feature type="domain" description="DUF3048" evidence="1">
    <location>
        <begin position="41"/>
        <end position="178"/>
    </location>
</feature>
<evidence type="ECO:0008006" key="5">
    <source>
        <dbReference type="Google" id="ProtNLM"/>
    </source>
</evidence>
<gene>
    <name evidence="3" type="ORF">SAMN05660350_01706</name>
</gene>
<dbReference type="EMBL" id="FRDM01000006">
    <property type="protein sequence ID" value="SHN69811.1"/>
    <property type="molecule type" value="Genomic_DNA"/>
</dbReference>
<dbReference type="InterPro" id="IPR035328">
    <property type="entry name" value="DUF3048_C"/>
</dbReference>
<proteinExistence type="predicted"/>
<dbReference type="AlphaFoldDB" id="A0A1M7TGJ5"/>